<keyword evidence="2" id="KW-0964">Secreted</keyword>
<keyword evidence="4" id="KW-0677">Repeat</keyword>
<organism evidence="7 8">
    <name type="scientific">Castilleja foliolosa</name>
    <dbReference type="NCBI Taxonomy" id="1961234"/>
    <lineage>
        <taxon>Eukaryota</taxon>
        <taxon>Viridiplantae</taxon>
        <taxon>Streptophyta</taxon>
        <taxon>Embryophyta</taxon>
        <taxon>Tracheophyta</taxon>
        <taxon>Spermatophyta</taxon>
        <taxon>Magnoliopsida</taxon>
        <taxon>eudicotyledons</taxon>
        <taxon>Gunneridae</taxon>
        <taxon>Pentapetalae</taxon>
        <taxon>asterids</taxon>
        <taxon>lamiids</taxon>
        <taxon>Lamiales</taxon>
        <taxon>Orobanchaceae</taxon>
        <taxon>Pedicularideae</taxon>
        <taxon>Castillejinae</taxon>
        <taxon>Castilleja</taxon>
    </lineage>
</organism>
<feature type="domain" description="Gnk2-homologous" evidence="6">
    <location>
        <begin position="36"/>
        <end position="138"/>
    </location>
</feature>
<dbReference type="CDD" id="cd23509">
    <property type="entry name" value="Gnk2-like"/>
    <property type="match status" value="2"/>
</dbReference>
<dbReference type="GO" id="GO:0005576">
    <property type="term" value="C:extracellular region"/>
    <property type="evidence" value="ECO:0007669"/>
    <property type="project" value="UniProtKB-SubCell"/>
</dbReference>
<evidence type="ECO:0000259" key="6">
    <source>
        <dbReference type="PROSITE" id="PS51473"/>
    </source>
</evidence>
<protein>
    <recommendedName>
        <fullName evidence="6">Gnk2-homologous domain-containing protein</fullName>
    </recommendedName>
</protein>
<dbReference type="EMBL" id="JAVIJP010000100">
    <property type="protein sequence ID" value="KAL3615258.1"/>
    <property type="molecule type" value="Genomic_DNA"/>
</dbReference>
<evidence type="ECO:0000256" key="2">
    <source>
        <dbReference type="ARBA" id="ARBA00022525"/>
    </source>
</evidence>
<dbReference type="InterPro" id="IPR038408">
    <property type="entry name" value="GNK2_sf"/>
</dbReference>
<reference evidence="8" key="1">
    <citation type="journal article" date="2024" name="IScience">
        <title>Strigolactones Initiate the Formation of Haustorium-like Structures in Castilleja.</title>
        <authorList>
            <person name="Buerger M."/>
            <person name="Peterson D."/>
            <person name="Chory J."/>
        </authorList>
    </citation>
    <scope>NUCLEOTIDE SEQUENCE [LARGE SCALE GENOMIC DNA]</scope>
</reference>
<dbReference type="Gene3D" id="3.30.430.20">
    <property type="entry name" value="Gnk2 domain, C-X8-C-X2-C motif"/>
    <property type="match status" value="2"/>
</dbReference>
<dbReference type="PROSITE" id="PS51473">
    <property type="entry name" value="GNK2"/>
    <property type="match status" value="2"/>
</dbReference>
<evidence type="ECO:0000313" key="8">
    <source>
        <dbReference type="Proteomes" id="UP001632038"/>
    </source>
</evidence>
<comment type="similarity">
    <text evidence="5">Belongs to the cysteine-rich repeat secretory protein family.</text>
</comment>
<evidence type="ECO:0000256" key="1">
    <source>
        <dbReference type="ARBA" id="ARBA00004613"/>
    </source>
</evidence>
<dbReference type="AlphaFoldDB" id="A0ABD3BDH4"/>
<dbReference type="PANTHER" id="PTHR32411">
    <property type="entry name" value="CYSTEINE-RICH REPEAT SECRETORY PROTEIN 38-RELATED"/>
    <property type="match status" value="1"/>
</dbReference>
<accession>A0ABD3BDH4</accession>
<comment type="caution">
    <text evidence="7">The sequence shown here is derived from an EMBL/GenBank/DDBJ whole genome shotgun (WGS) entry which is preliminary data.</text>
</comment>
<sequence length="264" mass="29983">MACLILSSIIRAFPIFPILISYSLLIPTTISQNSPLLNHVCTNTSQNYTKDTTYAINLKNLIDDLFVKTPQNYLFAKESYGEGPNKVYGLAQCRSDISPDDCDYCLYDARCKITQRCYKRSAIVWYDNCQLKYSNVDFFGKIDNEDDFVMINVKNVSNSQREKFRETSIGLLTDLSKQASDKANKYMFAGGDKLFDEKKNVTIHGMALCTRDLTYDDCKKCLGNIVKELPIYNKTIYSVGARVVGASCTVRYETYVFVNSRANV</sequence>
<proteinExistence type="inferred from homology"/>
<evidence type="ECO:0000256" key="4">
    <source>
        <dbReference type="ARBA" id="ARBA00022737"/>
    </source>
</evidence>
<comment type="subcellular location">
    <subcellularLocation>
        <location evidence="1">Secreted</location>
    </subcellularLocation>
</comment>
<dbReference type="Proteomes" id="UP001632038">
    <property type="component" value="Unassembled WGS sequence"/>
</dbReference>
<dbReference type="InterPro" id="IPR002902">
    <property type="entry name" value="GNK2"/>
</dbReference>
<feature type="domain" description="Gnk2-homologous" evidence="6">
    <location>
        <begin position="144"/>
        <end position="257"/>
    </location>
</feature>
<dbReference type="Pfam" id="PF01657">
    <property type="entry name" value="Stress-antifung"/>
    <property type="match status" value="2"/>
</dbReference>
<keyword evidence="3" id="KW-0732">Signal</keyword>
<dbReference type="InterPro" id="IPR050581">
    <property type="entry name" value="CRR_secretory_protein"/>
</dbReference>
<keyword evidence="8" id="KW-1185">Reference proteome</keyword>
<name>A0ABD3BDH4_9LAMI</name>
<evidence type="ECO:0000256" key="3">
    <source>
        <dbReference type="ARBA" id="ARBA00022729"/>
    </source>
</evidence>
<dbReference type="PANTHER" id="PTHR32411:SF43">
    <property type="entry name" value="CYSTEINE-RICH REPEAT SECRETORY PROTEIN 38"/>
    <property type="match status" value="1"/>
</dbReference>
<gene>
    <name evidence="7" type="ORF">CASFOL_040919</name>
</gene>
<evidence type="ECO:0000313" key="7">
    <source>
        <dbReference type="EMBL" id="KAL3615258.1"/>
    </source>
</evidence>
<evidence type="ECO:0000256" key="5">
    <source>
        <dbReference type="ARBA" id="ARBA00038515"/>
    </source>
</evidence>